<dbReference type="GO" id="GO:0050660">
    <property type="term" value="F:flavin adenine dinucleotide binding"/>
    <property type="evidence" value="ECO:0007669"/>
    <property type="project" value="InterPro"/>
</dbReference>
<keyword evidence="4 7" id="KW-0285">Flavoprotein</keyword>
<dbReference type="InterPro" id="IPR009100">
    <property type="entry name" value="AcylCoA_DH/oxidase_NM_dom_sf"/>
</dbReference>
<dbReference type="SUPFAM" id="SSF56645">
    <property type="entry name" value="Acyl-CoA dehydrogenase NM domain-like"/>
    <property type="match status" value="1"/>
</dbReference>
<reference evidence="12" key="1">
    <citation type="submission" date="2016-11" db="EMBL/GenBank/DDBJ databases">
        <authorList>
            <person name="Varghese N."/>
            <person name="Submissions S."/>
        </authorList>
    </citation>
    <scope>NUCLEOTIDE SEQUENCE [LARGE SCALE GENOMIC DNA]</scope>
    <source>
        <strain evidence="12">DSM 16219</strain>
    </source>
</reference>
<proteinExistence type="inferred from homology"/>
<dbReference type="STRING" id="1121393.SAMN02745216_02555"/>
<feature type="domain" description="Acyl-CoA dehydrogenase/oxidase N-terminal" evidence="10">
    <location>
        <begin position="15"/>
        <end position="129"/>
    </location>
</feature>
<dbReference type="FunFam" id="2.40.110.10:FF:000001">
    <property type="entry name" value="Acyl-CoA dehydrogenase, mitochondrial"/>
    <property type="match status" value="1"/>
</dbReference>
<dbReference type="InterPro" id="IPR013786">
    <property type="entry name" value="AcylCoA_DH/ox_N"/>
</dbReference>
<dbReference type="SUPFAM" id="SSF47203">
    <property type="entry name" value="Acyl-CoA dehydrogenase C-terminal domain-like"/>
    <property type="match status" value="1"/>
</dbReference>
<evidence type="ECO:0000259" key="9">
    <source>
        <dbReference type="Pfam" id="PF02770"/>
    </source>
</evidence>
<dbReference type="InterPro" id="IPR037069">
    <property type="entry name" value="AcylCoA_DH/ox_N_sf"/>
</dbReference>
<dbReference type="Gene3D" id="1.10.540.10">
    <property type="entry name" value="Acyl-CoA dehydrogenase/oxidase, N-terminal domain"/>
    <property type="match status" value="1"/>
</dbReference>
<dbReference type="EMBL" id="FQZU01000014">
    <property type="protein sequence ID" value="SHJ92224.1"/>
    <property type="molecule type" value="Genomic_DNA"/>
</dbReference>
<keyword evidence="6 7" id="KW-0560">Oxidoreductase</keyword>
<keyword evidence="12" id="KW-1185">Reference proteome</keyword>
<dbReference type="Pfam" id="PF00441">
    <property type="entry name" value="Acyl-CoA_dh_1"/>
    <property type="match status" value="1"/>
</dbReference>
<dbReference type="PANTHER" id="PTHR43884">
    <property type="entry name" value="ACYL-COA DEHYDROGENASE"/>
    <property type="match status" value="1"/>
</dbReference>
<comment type="similarity">
    <text evidence="2 7">Belongs to the acyl-CoA dehydrogenase family.</text>
</comment>
<feature type="domain" description="Acyl-CoA oxidase/dehydrogenase middle" evidence="9">
    <location>
        <begin position="134"/>
        <end position="228"/>
    </location>
</feature>
<dbReference type="Pfam" id="PF02771">
    <property type="entry name" value="Acyl-CoA_dh_N"/>
    <property type="match status" value="1"/>
</dbReference>
<evidence type="ECO:0000256" key="6">
    <source>
        <dbReference type="ARBA" id="ARBA00023002"/>
    </source>
</evidence>
<dbReference type="InterPro" id="IPR009075">
    <property type="entry name" value="AcylCo_DH/oxidase_C"/>
</dbReference>
<evidence type="ECO:0000256" key="7">
    <source>
        <dbReference type="RuleBase" id="RU362125"/>
    </source>
</evidence>
<evidence type="ECO:0000313" key="11">
    <source>
        <dbReference type="EMBL" id="SHJ92224.1"/>
    </source>
</evidence>
<evidence type="ECO:0000256" key="4">
    <source>
        <dbReference type="ARBA" id="ARBA00022630"/>
    </source>
</evidence>
<dbReference type="Gene3D" id="2.40.110.10">
    <property type="entry name" value="Butyryl-CoA Dehydrogenase, subunit A, domain 2"/>
    <property type="match status" value="1"/>
</dbReference>
<dbReference type="OrthoDB" id="9765339at2"/>
<dbReference type="InterPro" id="IPR006091">
    <property type="entry name" value="Acyl-CoA_Oxase/DH_mid-dom"/>
</dbReference>
<dbReference type="Pfam" id="PF02770">
    <property type="entry name" value="Acyl-CoA_dh_M"/>
    <property type="match status" value="1"/>
</dbReference>
<gene>
    <name evidence="11" type="ORF">SAMN02745216_02555</name>
</gene>
<dbReference type="PROSITE" id="PS00072">
    <property type="entry name" value="ACYL_COA_DH_1"/>
    <property type="match status" value="1"/>
</dbReference>
<dbReference type="PROSITE" id="PS00073">
    <property type="entry name" value="ACYL_COA_DH_2"/>
    <property type="match status" value="1"/>
</dbReference>
<comment type="subunit">
    <text evidence="3">Homotetramer.</text>
</comment>
<evidence type="ECO:0000313" key="12">
    <source>
        <dbReference type="Proteomes" id="UP000183994"/>
    </source>
</evidence>
<dbReference type="Gene3D" id="1.20.140.10">
    <property type="entry name" value="Butyryl-CoA Dehydrogenase, subunit A, domain 3"/>
    <property type="match status" value="1"/>
</dbReference>
<dbReference type="RefSeq" id="WP_083610996.1">
    <property type="nucleotide sequence ID" value="NZ_FQZU01000014.1"/>
</dbReference>
<dbReference type="InterPro" id="IPR006089">
    <property type="entry name" value="Acyl-CoA_DH_CS"/>
</dbReference>
<protein>
    <submittedName>
        <fullName evidence="11">Citronellyl-CoA dehydrogenase</fullName>
    </submittedName>
</protein>
<dbReference type="PANTHER" id="PTHR43884:SF12">
    <property type="entry name" value="ISOVALERYL-COA DEHYDROGENASE, MITOCHONDRIAL-RELATED"/>
    <property type="match status" value="1"/>
</dbReference>
<dbReference type="InterPro" id="IPR036250">
    <property type="entry name" value="AcylCo_DH-like_C"/>
</dbReference>
<evidence type="ECO:0000256" key="1">
    <source>
        <dbReference type="ARBA" id="ARBA00001974"/>
    </source>
</evidence>
<evidence type="ECO:0000256" key="2">
    <source>
        <dbReference type="ARBA" id="ARBA00009347"/>
    </source>
</evidence>
<keyword evidence="5 7" id="KW-0274">FAD</keyword>
<feature type="domain" description="Acyl-CoA dehydrogenase/oxidase C-terminal" evidence="8">
    <location>
        <begin position="240"/>
        <end position="386"/>
    </location>
</feature>
<evidence type="ECO:0000259" key="8">
    <source>
        <dbReference type="Pfam" id="PF00441"/>
    </source>
</evidence>
<name>A0A1M6N9A0_9BACT</name>
<evidence type="ECO:0000256" key="5">
    <source>
        <dbReference type="ARBA" id="ARBA00022827"/>
    </source>
</evidence>
<comment type="cofactor">
    <cofactor evidence="1 7">
        <name>FAD</name>
        <dbReference type="ChEBI" id="CHEBI:57692"/>
    </cofactor>
</comment>
<organism evidence="11 12">
    <name type="scientific">Desulfatibacillum alkenivorans DSM 16219</name>
    <dbReference type="NCBI Taxonomy" id="1121393"/>
    <lineage>
        <taxon>Bacteria</taxon>
        <taxon>Pseudomonadati</taxon>
        <taxon>Thermodesulfobacteriota</taxon>
        <taxon>Desulfobacteria</taxon>
        <taxon>Desulfobacterales</taxon>
        <taxon>Desulfatibacillaceae</taxon>
        <taxon>Desulfatibacillum</taxon>
    </lineage>
</organism>
<accession>A0A1M6N9A0</accession>
<evidence type="ECO:0000256" key="3">
    <source>
        <dbReference type="ARBA" id="ARBA00011881"/>
    </source>
</evidence>
<dbReference type="InterPro" id="IPR046373">
    <property type="entry name" value="Acyl-CoA_Oxase/DH_mid-dom_sf"/>
</dbReference>
<dbReference type="AlphaFoldDB" id="A0A1M6N9A0"/>
<sequence>MTTQNIKTADQMYFTKEHDLVRKSVRDFVKKEIAPNLDEWEETGETPLHELFKKMGDLGFLGIRYDPKYGGQGLDYWYELVFLEELAHIQGLGLPVAIAVQTHMATPAIYEFGSEYLKETYLVPAIAGDMVTSIAVTEPGAGSDVSALATTAKKDGDHYVINGSKTYITNGTQADYLTLLARTSDDPGYHSFSLFVVPTNLPGFQVSKKLDKLGMRSSDTAELFFDDVRIPKENLIGREGEGFIYQMQQFQHERFSAIPGGYIVAKDIIDLTIDYIKGRVVFGKPLIKRELLQHRLAQWLTEIECLKSLTYHIVQMKMAGLECTREISMGKLKAAKVLQGVAADCIQMFGGMGFMNEALITRFYRDARIISVGGGADEVMCQVIARLEGF</sequence>
<dbReference type="GO" id="GO:0003995">
    <property type="term" value="F:acyl-CoA dehydrogenase activity"/>
    <property type="evidence" value="ECO:0007669"/>
    <property type="project" value="InterPro"/>
</dbReference>
<dbReference type="Proteomes" id="UP000183994">
    <property type="component" value="Unassembled WGS sequence"/>
</dbReference>
<evidence type="ECO:0000259" key="10">
    <source>
        <dbReference type="Pfam" id="PF02771"/>
    </source>
</evidence>